<evidence type="ECO:0000313" key="3">
    <source>
        <dbReference type="EMBL" id="MEE1978042.1"/>
    </source>
</evidence>
<proteinExistence type="predicted"/>
<protein>
    <submittedName>
        <fullName evidence="3">Long-chain fatty acid--CoA ligase</fullName>
    </submittedName>
</protein>
<evidence type="ECO:0000259" key="2">
    <source>
        <dbReference type="Pfam" id="PF13193"/>
    </source>
</evidence>
<dbReference type="GO" id="GO:0016874">
    <property type="term" value="F:ligase activity"/>
    <property type="evidence" value="ECO:0007669"/>
    <property type="project" value="UniProtKB-KW"/>
</dbReference>
<dbReference type="Pfam" id="PF00501">
    <property type="entry name" value="AMP-binding"/>
    <property type="match status" value="1"/>
</dbReference>
<dbReference type="InterPro" id="IPR000873">
    <property type="entry name" value="AMP-dep_synth/lig_dom"/>
</dbReference>
<feature type="domain" description="AMP-binding enzyme C-terminal" evidence="2">
    <location>
        <begin position="432"/>
        <end position="507"/>
    </location>
</feature>
<dbReference type="Proteomes" id="UP001356308">
    <property type="component" value="Unassembled WGS sequence"/>
</dbReference>
<dbReference type="InterPro" id="IPR042099">
    <property type="entry name" value="ANL_N_sf"/>
</dbReference>
<dbReference type="CDD" id="cd05936">
    <property type="entry name" value="FC-FACS_FadD_like"/>
    <property type="match status" value="1"/>
</dbReference>
<keyword evidence="3" id="KW-0436">Ligase</keyword>
<comment type="caution">
    <text evidence="3">The sequence shown here is derived from an EMBL/GenBank/DDBJ whole genome shotgun (WGS) entry which is preliminary data.</text>
</comment>
<dbReference type="InterPro" id="IPR020845">
    <property type="entry name" value="AMP-binding_CS"/>
</dbReference>
<keyword evidence="4" id="KW-1185">Reference proteome</keyword>
<sequence>MLNLSTFLEDSALRHGKRPAYTCHGKTYTFFSINEEANKLANALITIGIRPGDKIAISCPNLVQFPIVYYGVLKAGGVVVPLSILLKKNEIAYQLKDSDSKVYFCFQGNEEFPMGKYGWEAFREVNDCEHFFMIMPEPQNTLPIDDIQTLSWLVHNQSPSYESIPTKAEDIAVIIYTSGTTGSPKGAELTHANLFLNALLSANSILGLHTNDVQLITLPLFHILAMTVQMNTCIFKGVHCILVPRFDPEKVLELIGEYGVSIFVGVPTMYWALLDYLRNRPEKQPGEHKLRLCISGGASLPVKVLQDFEELFNVLILEGYGMSEGSPVVTFNHRQIGRKPGSVGTPIWGVEVKVVDQEGNEVPTGEKGELWYRGHNVMKGYYGLKEETERILTNGWLHSGDIAIKDDDGFFYIVDRIKDMIIRGGKNVYPREIEETMIRHEAISQVSVVGVPCERLGQEIKAFVVLKNGKTVTGEAIIKWTKEKIAAYKYPREIEFVKTLPLNASGKILKKELRR</sequence>
<reference evidence="3 4" key="1">
    <citation type="submission" date="2024-01" db="EMBL/GenBank/DDBJ databases">
        <title>Maribacter spp. originated from different algae showed divergent polysaccharides utilization ability.</title>
        <authorList>
            <person name="Wang H."/>
            <person name="Wu Y."/>
        </authorList>
    </citation>
    <scope>NUCLEOTIDE SEQUENCE [LARGE SCALE GENOMIC DNA]</scope>
    <source>
        <strain evidence="3 4">PR1</strain>
    </source>
</reference>
<evidence type="ECO:0000259" key="1">
    <source>
        <dbReference type="Pfam" id="PF00501"/>
    </source>
</evidence>
<dbReference type="PANTHER" id="PTHR43767">
    <property type="entry name" value="LONG-CHAIN-FATTY-ACID--COA LIGASE"/>
    <property type="match status" value="1"/>
</dbReference>
<dbReference type="InterPro" id="IPR045851">
    <property type="entry name" value="AMP-bd_C_sf"/>
</dbReference>
<evidence type="ECO:0000313" key="4">
    <source>
        <dbReference type="Proteomes" id="UP001356308"/>
    </source>
</evidence>
<dbReference type="RefSeq" id="WP_272652720.1">
    <property type="nucleotide sequence ID" value="NZ_JAZDDG010000009.1"/>
</dbReference>
<dbReference type="Gene3D" id="3.30.300.30">
    <property type="match status" value="1"/>
</dbReference>
<name>A0ABU7IYH2_9FLAO</name>
<dbReference type="Pfam" id="PF13193">
    <property type="entry name" value="AMP-binding_C"/>
    <property type="match status" value="1"/>
</dbReference>
<dbReference type="Gene3D" id="3.40.50.12780">
    <property type="entry name" value="N-terminal domain of ligase-like"/>
    <property type="match status" value="1"/>
</dbReference>
<accession>A0ABU7IYH2</accession>
<feature type="domain" description="AMP-dependent synthetase/ligase" evidence="1">
    <location>
        <begin position="8"/>
        <end position="382"/>
    </location>
</feature>
<dbReference type="InterPro" id="IPR050237">
    <property type="entry name" value="ATP-dep_AMP-bd_enzyme"/>
</dbReference>
<dbReference type="SUPFAM" id="SSF56801">
    <property type="entry name" value="Acetyl-CoA synthetase-like"/>
    <property type="match status" value="1"/>
</dbReference>
<dbReference type="EMBL" id="JAZDDG010000009">
    <property type="protein sequence ID" value="MEE1978042.1"/>
    <property type="molecule type" value="Genomic_DNA"/>
</dbReference>
<dbReference type="PROSITE" id="PS00455">
    <property type="entry name" value="AMP_BINDING"/>
    <property type="match status" value="1"/>
</dbReference>
<dbReference type="InterPro" id="IPR025110">
    <property type="entry name" value="AMP-bd_C"/>
</dbReference>
<dbReference type="NCBIfam" id="NF004837">
    <property type="entry name" value="PRK06187.1"/>
    <property type="match status" value="1"/>
</dbReference>
<gene>
    <name evidence="3" type="ORF">V1I91_18335</name>
</gene>
<dbReference type="PANTHER" id="PTHR43767:SF12">
    <property type="entry name" value="AMP-DEPENDENT SYNTHETASE AND LIGASE"/>
    <property type="match status" value="1"/>
</dbReference>
<organism evidence="3 4">
    <name type="scientific">Maribacter cobaltidurans</name>
    <dbReference type="NCBI Taxonomy" id="1178778"/>
    <lineage>
        <taxon>Bacteria</taxon>
        <taxon>Pseudomonadati</taxon>
        <taxon>Bacteroidota</taxon>
        <taxon>Flavobacteriia</taxon>
        <taxon>Flavobacteriales</taxon>
        <taxon>Flavobacteriaceae</taxon>
        <taxon>Maribacter</taxon>
    </lineage>
</organism>